<comment type="caution">
    <text evidence="1">The sequence shown here is derived from an EMBL/GenBank/DDBJ whole genome shotgun (WGS) entry which is preliminary data.</text>
</comment>
<protein>
    <submittedName>
        <fullName evidence="1">Uncharacterized protein</fullName>
    </submittedName>
</protein>
<dbReference type="EMBL" id="JAMKPW020000031">
    <property type="protein sequence ID" value="KAK8203353.1"/>
    <property type="molecule type" value="Genomic_DNA"/>
</dbReference>
<proteinExistence type="predicted"/>
<dbReference type="Proteomes" id="UP001320706">
    <property type="component" value="Unassembled WGS sequence"/>
</dbReference>
<name>A0ACC3SB15_9PEZI</name>
<accession>A0ACC3SB15</accession>
<keyword evidence="2" id="KW-1185">Reference proteome</keyword>
<reference evidence="1" key="1">
    <citation type="submission" date="2024-02" db="EMBL/GenBank/DDBJ databases">
        <title>Metagenome Assembled Genome of Zalaria obscura JY119.</title>
        <authorList>
            <person name="Vighnesh L."/>
            <person name="Jagadeeshwari U."/>
            <person name="Venkata Ramana C."/>
            <person name="Sasikala C."/>
        </authorList>
    </citation>
    <scope>NUCLEOTIDE SEQUENCE</scope>
    <source>
        <strain evidence="1">JY119</strain>
    </source>
</reference>
<evidence type="ECO:0000313" key="1">
    <source>
        <dbReference type="EMBL" id="KAK8203353.1"/>
    </source>
</evidence>
<organism evidence="1 2">
    <name type="scientific">Zalaria obscura</name>
    <dbReference type="NCBI Taxonomy" id="2024903"/>
    <lineage>
        <taxon>Eukaryota</taxon>
        <taxon>Fungi</taxon>
        <taxon>Dikarya</taxon>
        <taxon>Ascomycota</taxon>
        <taxon>Pezizomycotina</taxon>
        <taxon>Dothideomycetes</taxon>
        <taxon>Dothideomycetidae</taxon>
        <taxon>Dothideales</taxon>
        <taxon>Zalariaceae</taxon>
        <taxon>Zalaria</taxon>
    </lineage>
</organism>
<evidence type="ECO:0000313" key="2">
    <source>
        <dbReference type="Proteomes" id="UP001320706"/>
    </source>
</evidence>
<gene>
    <name evidence="1" type="ORF">M8818_005331</name>
</gene>
<sequence>MRGNAGQTKIHYKGKDDDFIVFAESAQDVRNWKEDKTVPLAQVVNGWKIFVTHKQGAQGIMDSASKGSLESEFGTHKEDDVIAQILEKGTIVESEESGRNGSKNDNKGSMVGGSSSGVHG</sequence>